<evidence type="ECO:0000256" key="1">
    <source>
        <dbReference type="SAM" id="MobiDB-lite"/>
    </source>
</evidence>
<evidence type="ECO:0000313" key="4">
    <source>
        <dbReference type="Proteomes" id="UP000198588"/>
    </source>
</evidence>
<dbReference type="GO" id="GO:0005524">
    <property type="term" value="F:ATP binding"/>
    <property type="evidence" value="ECO:0007669"/>
    <property type="project" value="InterPro"/>
</dbReference>
<dbReference type="CDD" id="cd00009">
    <property type="entry name" value="AAA"/>
    <property type="match status" value="1"/>
</dbReference>
<dbReference type="GO" id="GO:0003676">
    <property type="term" value="F:nucleic acid binding"/>
    <property type="evidence" value="ECO:0007669"/>
    <property type="project" value="InterPro"/>
</dbReference>
<dbReference type="STRING" id="1165689.SAMN02927914_05996"/>
<dbReference type="RefSeq" id="WP_091585698.1">
    <property type="nucleotide sequence ID" value="NZ_FMXM01000027.1"/>
</dbReference>
<reference evidence="3 4" key="1">
    <citation type="submission" date="2016-10" db="EMBL/GenBank/DDBJ databases">
        <authorList>
            <person name="de Groot N.N."/>
        </authorList>
    </citation>
    <scope>NUCLEOTIDE SEQUENCE [LARGE SCALE GENOMIC DNA]</scope>
    <source>
        <strain evidence="3 4">CGMCC 1.12097</strain>
    </source>
</reference>
<feature type="compositionally biased region" description="Basic residues" evidence="1">
    <location>
        <begin position="1596"/>
        <end position="1608"/>
    </location>
</feature>
<evidence type="ECO:0000313" key="3">
    <source>
        <dbReference type="EMBL" id="SDA97848.1"/>
    </source>
</evidence>
<dbReference type="EMBL" id="FMXM01000027">
    <property type="protein sequence ID" value="SDA97848.1"/>
    <property type="molecule type" value="Genomic_DNA"/>
</dbReference>
<proteinExistence type="predicted"/>
<dbReference type="Gene3D" id="3.40.50.300">
    <property type="entry name" value="P-loop containing nucleotide triphosphate hydrolases"/>
    <property type="match status" value="1"/>
</dbReference>
<evidence type="ECO:0000259" key="2">
    <source>
        <dbReference type="SMART" id="SM00507"/>
    </source>
</evidence>
<dbReference type="Pfam" id="PF00004">
    <property type="entry name" value="AAA"/>
    <property type="match status" value="1"/>
</dbReference>
<dbReference type="InterPro" id="IPR002711">
    <property type="entry name" value="HNH"/>
</dbReference>
<dbReference type="GO" id="GO:0008270">
    <property type="term" value="F:zinc ion binding"/>
    <property type="evidence" value="ECO:0007669"/>
    <property type="project" value="InterPro"/>
</dbReference>
<dbReference type="InterPro" id="IPR027417">
    <property type="entry name" value="P-loop_NTPase"/>
</dbReference>
<feature type="domain" description="HNH nuclease" evidence="2">
    <location>
        <begin position="68"/>
        <end position="120"/>
    </location>
</feature>
<accession>A0A1G5ZSN2</accession>
<name>A0A1G5ZSN2_9HYPH</name>
<dbReference type="SMART" id="SM00507">
    <property type="entry name" value="HNHc"/>
    <property type="match status" value="1"/>
</dbReference>
<organism evidence="3 4">
    <name type="scientific">Mesorhizobium qingshengii</name>
    <dbReference type="NCBI Taxonomy" id="1165689"/>
    <lineage>
        <taxon>Bacteria</taxon>
        <taxon>Pseudomonadati</taxon>
        <taxon>Pseudomonadota</taxon>
        <taxon>Alphaproteobacteria</taxon>
        <taxon>Hyphomicrobiales</taxon>
        <taxon>Phyllobacteriaceae</taxon>
        <taxon>Mesorhizobium</taxon>
    </lineage>
</organism>
<dbReference type="Pfam" id="PF01844">
    <property type="entry name" value="HNH"/>
    <property type="match status" value="1"/>
</dbReference>
<dbReference type="Proteomes" id="UP000198588">
    <property type="component" value="Unassembled WGS sequence"/>
</dbReference>
<dbReference type="Gene3D" id="1.10.30.50">
    <property type="match status" value="1"/>
</dbReference>
<dbReference type="GO" id="GO:0004519">
    <property type="term" value="F:endonuclease activity"/>
    <property type="evidence" value="ECO:0007669"/>
    <property type="project" value="InterPro"/>
</dbReference>
<dbReference type="CDD" id="cd00085">
    <property type="entry name" value="HNHc"/>
    <property type="match status" value="1"/>
</dbReference>
<dbReference type="OrthoDB" id="5379188at2"/>
<sequence length="1614" mass="181501">MAPQLEKNLLKFLQYGVSQDLGQRAVAAALTVTKVRAASQKDLVDKGFLKDEAKALKDAVARQPIDEVVLLLLLERSNYLCNCCKGDKGQSFIVHHIDEYSTSQDNGYDNLIVLCPTCHDQAHRSSNQLTLSIKPEWLRYNKANWEVEVERRNAERAIRIPESEVSTAEPGEALALPQPKAVQTRVIVLNFEGSAEDFNVQRVDAIIDSLRQITGDAGLQLVATERGSFLMLIRTTADGKAKIDTPETRALLLRELNAILTNVVDEQSFRQARMRDDELDRVPRALLDWSQTLPDGTHFTRPEKDQILGAIASQDSTTQAVLGLPGSGKSALLAEVANTLINDGVRVLTIKADLLDPAIETEDDLAEWLGLTILPSAMLWRISQLRPVVLMIDQLDALAGYTDIKTGRLSVLLSLVRRVSGRTNVHVVLSAREFEYEHDARLKSIKAETIHLDLPPWSEVLPVLERNGFNPAGWPADAQEVLRSPQALNTFLKLEERSSEPYRKYQLMLDQMWAETITRQPGGSRLAQLVTDIADQMAEKEVLWLPAARFDQHSEDITYLVRAGLLSDLGQAGSKIGFSHQTMFEHALARSFTRSEGRLSEFAIARQTSLFVRPKLWSGLTYLREVDPAAYDVEMQTLFHTPDLRLHLRTLLVEFLGQQATPDAVEVSLFDEALASDRRPAALMAMAGSPGWFERYRHTEIPRAMNNDREAVLALGVLDLAWAFAPDEVERLIVENWSALPDRDGFIWAALGHARVWTPGMVEITRALLRRTTIHARSLEYTISTIGTSQPDVAIQLLLANLDKELQAAKQESAARLASAPKENGDEYWKWRISSSPREPITSVVEQANAWDTLEALGKDNPALFLNTMWPWLTEAMISLRDLERGEDSLDYPVQYTLDFKFEQEERGRGHSDAPILSAIRVALETLAFSDEESFLAWLSEHEQEEFSPAQRLFSHVLSLYPEKYAQAAHRFLQGDPRRFRLGNHEDPSATTKRLIAQVSPHWSGADVEAFVAAVYAYDPTPYADLDAKGRKLFSERVRRIKLGLLSALPSERLPEATRRLVMEERRRFPRSDEGIRHYGPSWIGSPISAEQLAKAQDDEVLNAFRQLPDKYEWDHPNRMMEGGNIQLSRAFAEFAKTDPQRAASLIRRFEPSFGTRAAGYALEAIAEAGDPQLVMTLMKELDGRGFTGDEFTNSASEAARRLVRREIAVSSEILDLIEKWLNESVAPDLVPAQAANSKSEDDDLELLDMGAEKASEKDPSRREKSILWGMGSAVSSGNFPKLDVLVHALLLADQHDRVLALLTRAGERGEDERVWTAILHWFRYLKPTDSAALERLLDAVFDRYPALLKTNQLAILFAYLHWRHADFVRTYLERWATSGDEYFEQLAGELTPLIAFLQPELSWTKPLLEQIVFGPGTEWTRLGAINAAVNLFPDVEFRDRASELLVRIIPMISGVAWNNLFDVFRLVDEITPDPSWLALLTAIEANLAGAQKINATFVVDRLQTLLPHHALLVARIAKHLIETWRDELGDIQTGTAGSASELVDLAITLHRIGEETREIGLELFEQLVEIQAYTAKETLEQIDNRFRTQAPQRQRLPRRNRAAKRGRGQSAKS</sequence>
<gene>
    <name evidence="3" type="ORF">SAMN02927914_05996</name>
</gene>
<dbReference type="GO" id="GO:0016887">
    <property type="term" value="F:ATP hydrolysis activity"/>
    <property type="evidence" value="ECO:0007669"/>
    <property type="project" value="InterPro"/>
</dbReference>
<dbReference type="SUPFAM" id="SSF52540">
    <property type="entry name" value="P-loop containing nucleoside triphosphate hydrolases"/>
    <property type="match status" value="1"/>
</dbReference>
<dbReference type="InterPro" id="IPR003959">
    <property type="entry name" value="ATPase_AAA_core"/>
</dbReference>
<protein>
    <submittedName>
        <fullName evidence="3">ATPase family associated with various cellular activities (AAA)</fullName>
    </submittedName>
</protein>
<dbReference type="InterPro" id="IPR003615">
    <property type="entry name" value="HNH_nuc"/>
</dbReference>
<feature type="region of interest" description="Disordered" evidence="1">
    <location>
        <begin position="1591"/>
        <end position="1614"/>
    </location>
</feature>